<accession>A0A8J7FUG4</accession>
<evidence type="ECO:0000313" key="2">
    <source>
        <dbReference type="Proteomes" id="UP000608754"/>
    </source>
</evidence>
<sequence length="127" mass="14500">MNKVSDKEEILDNVEVFLEGLELGTDNEKEIGLQLIKTSQVFLVIQSEDINIFVPSSFIGYVDQNFEVFDSKIHTEETVIDSISQALGSTPKIDKTMDELFLDFCDELAINRNDVGISREYWIIKSF</sequence>
<evidence type="ECO:0000313" key="1">
    <source>
        <dbReference type="EMBL" id="MBF0598017.1"/>
    </source>
</evidence>
<reference evidence="1" key="1">
    <citation type="submission" date="2020-10" db="EMBL/GenBank/DDBJ databases">
        <authorList>
            <person name="Lu T."/>
            <person name="Wang Q."/>
            <person name="Han X."/>
        </authorList>
    </citation>
    <scope>NUCLEOTIDE SEQUENCE</scope>
    <source>
        <strain evidence="1">WQ 117</strain>
    </source>
</reference>
<proteinExistence type="predicted"/>
<comment type="caution">
    <text evidence="1">The sequence shown here is derived from an EMBL/GenBank/DDBJ whole genome shotgun (WGS) entry which is preliminary data.</text>
</comment>
<dbReference type="AlphaFoldDB" id="A0A8J7FUG4"/>
<gene>
    <name evidence="1" type="ORF">IM532_11295</name>
</gene>
<dbReference type="EMBL" id="JADGIK010000007">
    <property type="protein sequence ID" value="MBF0598017.1"/>
    <property type="molecule type" value="Genomic_DNA"/>
</dbReference>
<organism evidence="1 2">
    <name type="scientific">Faecalibacter rhinopitheci</name>
    <dbReference type="NCBI Taxonomy" id="2779678"/>
    <lineage>
        <taxon>Bacteria</taxon>
        <taxon>Pseudomonadati</taxon>
        <taxon>Bacteroidota</taxon>
        <taxon>Flavobacteriia</taxon>
        <taxon>Flavobacteriales</taxon>
        <taxon>Weeksellaceae</taxon>
        <taxon>Faecalibacter</taxon>
    </lineage>
</organism>
<protein>
    <submittedName>
        <fullName evidence="1">Uncharacterized protein</fullName>
    </submittedName>
</protein>
<dbReference type="RefSeq" id="WP_194183557.1">
    <property type="nucleotide sequence ID" value="NZ_JADGIK010000007.1"/>
</dbReference>
<name>A0A8J7FUG4_9FLAO</name>
<dbReference type="Proteomes" id="UP000608754">
    <property type="component" value="Unassembled WGS sequence"/>
</dbReference>
<keyword evidence="2" id="KW-1185">Reference proteome</keyword>